<protein>
    <recommendedName>
        <fullName evidence="2">Glycosyl transferase family 1 domain-containing protein</fullName>
    </recommendedName>
</protein>
<sequence>TKKLEFLILNPKKWKTMGEYGRRHIEAEYDIKKQVNKLEEIYDKFL</sequence>
<accession>X1CP20</accession>
<feature type="non-terminal residue" evidence="1">
    <location>
        <position position="1"/>
    </location>
</feature>
<dbReference type="SUPFAM" id="SSF53756">
    <property type="entry name" value="UDP-Glycosyltransferase/glycogen phosphorylase"/>
    <property type="match status" value="1"/>
</dbReference>
<reference evidence="1" key="1">
    <citation type="journal article" date="2014" name="Front. Microbiol.">
        <title>High frequency of phylogenetically diverse reductive dehalogenase-homologous genes in deep subseafloor sedimentary metagenomes.</title>
        <authorList>
            <person name="Kawai M."/>
            <person name="Futagami T."/>
            <person name="Toyoda A."/>
            <person name="Takaki Y."/>
            <person name="Nishi S."/>
            <person name="Hori S."/>
            <person name="Arai W."/>
            <person name="Tsubouchi T."/>
            <person name="Morono Y."/>
            <person name="Uchiyama I."/>
            <person name="Ito T."/>
            <person name="Fujiyama A."/>
            <person name="Inagaki F."/>
            <person name="Takami H."/>
        </authorList>
    </citation>
    <scope>NUCLEOTIDE SEQUENCE</scope>
    <source>
        <strain evidence="1">Expedition CK06-06</strain>
    </source>
</reference>
<dbReference type="Gene3D" id="3.40.50.2000">
    <property type="entry name" value="Glycogen Phosphorylase B"/>
    <property type="match status" value="1"/>
</dbReference>
<evidence type="ECO:0008006" key="2">
    <source>
        <dbReference type="Google" id="ProtNLM"/>
    </source>
</evidence>
<dbReference type="AlphaFoldDB" id="X1CP20"/>
<name>X1CP20_9ZZZZ</name>
<dbReference type="EMBL" id="BART01022558">
    <property type="protein sequence ID" value="GAG97898.1"/>
    <property type="molecule type" value="Genomic_DNA"/>
</dbReference>
<organism evidence="1">
    <name type="scientific">marine sediment metagenome</name>
    <dbReference type="NCBI Taxonomy" id="412755"/>
    <lineage>
        <taxon>unclassified sequences</taxon>
        <taxon>metagenomes</taxon>
        <taxon>ecological metagenomes</taxon>
    </lineage>
</organism>
<proteinExistence type="predicted"/>
<gene>
    <name evidence="1" type="ORF">S01H4_41272</name>
</gene>
<comment type="caution">
    <text evidence="1">The sequence shown here is derived from an EMBL/GenBank/DDBJ whole genome shotgun (WGS) entry which is preliminary data.</text>
</comment>
<evidence type="ECO:0000313" key="1">
    <source>
        <dbReference type="EMBL" id="GAG97898.1"/>
    </source>
</evidence>